<sequence>MREERKQLEVLLMHYFRACHPEFPSGRAVPSESPDFIVKMKNKHLLGIELTRLNPANALAPDAQQLNQIQLQEGIISTAKELFEHQSDLKLFVKFLFAEENPLNADREIAVAAISSNLVRKYIQSKNRKSFFKVSIRKNELPAGIEEILIVHHPKLETAIWERANNLGVSNNVVDDIRHSIYKKDEKLRLYQKQRLNYYWLLITTDRLRGVKSFNLPNKILNHNFHSRFQHVFLFDLIKSEIYELV</sequence>
<organism evidence="1 2">
    <name type="scientific">Draconibacterium aestuarii</name>
    <dbReference type="NCBI Taxonomy" id="2998507"/>
    <lineage>
        <taxon>Bacteria</taxon>
        <taxon>Pseudomonadati</taxon>
        <taxon>Bacteroidota</taxon>
        <taxon>Bacteroidia</taxon>
        <taxon>Marinilabiliales</taxon>
        <taxon>Prolixibacteraceae</taxon>
        <taxon>Draconibacterium</taxon>
    </lineage>
</organism>
<comment type="caution">
    <text evidence="1">The sequence shown here is derived from an EMBL/GenBank/DDBJ whole genome shotgun (WGS) entry which is preliminary data.</text>
</comment>
<dbReference type="AlphaFoldDB" id="A0A9X3J7C2"/>
<evidence type="ECO:0000313" key="1">
    <source>
        <dbReference type="EMBL" id="MCY1721381.1"/>
    </source>
</evidence>
<accession>A0A9X3J7C2</accession>
<protein>
    <submittedName>
        <fullName evidence="1">Uncharacterized protein</fullName>
    </submittedName>
</protein>
<dbReference type="EMBL" id="JAPOHD010000027">
    <property type="protein sequence ID" value="MCY1721381.1"/>
    <property type="molecule type" value="Genomic_DNA"/>
</dbReference>
<dbReference type="RefSeq" id="WP_343333711.1">
    <property type="nucleotide sequence ID" value="NZ_JAPOHD010000027.1"/>
</dbReference>
<reference evidence="1" key="1">
    <citation type="submission" date="2022-11" db="EMBL/GenBank/DDBJ databases">
        <title>Marilongibacter aestuarii gen. nov., sp. nov., isolated from tidal flat sediment.</title>
        <authorList>
            <person name="Jiayan W."/>
        </authorList>
    </citation>
    <scope>NUCLEOTIDE SEQUENCE</scope>
    <source>
        <strain evidence="1">Z1-6</strain>
    </source>
</reference>
<evidence type="ECO:0000313" key="2">
    <source>
        <dbReference type="Proteomes" id="UP001145087"/>
    </source>
</evidence>
<dbReference type="Proteomes" id="UP001145087">
    <property type="component" value="Unassembled WGS sequence"/>
</dbReference>
<name>A0A9X3J7C2_9BACT</name>
<gene>
    <name evidence="1" type="ORF">OU798_13580</name>
</gene>
<keyword evidence="2" id="KW-1185">Reference proteome</keyword>
<proteinExistence type="predicted"/>